<dbReference type="Proteomes" id="UP000789325">
    <property type="component" value="Unassembled WGS sequence"/>
</dbReference>
<feature type="region of interest" description="Disordered" evidence="1">
    <location>
        <begin position="73"/>
        <end position="97"/>
    </location>
</feature>
<reference evidence="3 4" key="1">
    <citation type="journal article" date="2018" name="Int. J. Syst. Evol. Microbiol.">
        <title>Rubneribacter badeniensis gen. nov., sp. nov. and Enteroscipio rubneri gen. nov., sp. nov., new members of the Eggerthellaceae isolated from human faeces.</title>
        <authorList>
            <person name="Danylec N."/>
            <person name="Gobl A."/>
            <person name="Stoll D.A."/>
            <person name="Hetzer B."/>
            <person name="Kulling S.E."/>
            <person name="Huch M."/>
        </authorList>
    </citation>
    <scope>NUCLEOTIDE SEQUENCE [LARGE SCALE GENOMIC DNA]</scope>
    <source>
        <strain evidence="3 4">ResAG-85</strain>
    </source>
</reference>
<name>A0A2K2U8Q2_9ACTN</name>
<dbReference type="EMBL" id="PPEL01000001">
    <property type="protein sequence ID" value="PNV66622.1"/>
    <property type="molecule type" value="Genomic_DNA"/>
</dbReference>
<dbReference type="RefSeq" id="WP_087195368.1">
    <property type="nucleotide sequence ID" value="NZ_DBEYRC010000157.1"/>
</dbReference>
<sequence>MDFPKKGGWLIGAGFLLGTVGVKLLTSQTARKCYVHGVAKGLQAKAAYEGIVEQAKAEVDDIVAEATYLSVQTASEPAPEEAPAPASEEKAAKKSSK</sequence>
<dbReference type="InterPro" id="IPR046092">
    <property type="entry name" value="DUF6110"/>
</dbReference>
<feature type="compositionally biased region" description="Low complexity" evidence="1">
    <location>
        <begin position="74"/>
        <end position="86"/>
    </location>
</feature>
<evidence type="ECO:0000256" key="1">
    <source>
        <dbReference type="SAM" id="MobiDB-lite"/>
    </source>
</evidence>
<organism evidence="3 4">
    <name type="scientific">Rubneribacter badeniensis</name>
    <dbReference type="NCBI Taxonomy" id="2070688"/>
    <lineage>
        <taxon>Bacteria</taxon>
        <taxon>Bacillati</taxon>
        <taxon>Actinomycetota</taxon>
        <taxon>Coriobacteriia</taxon>
        <taxon>Eggerthellales</taxon>
        <taxon>Eggerthellaceae</taxon>
        <taxon>Rubneribacter</taxon>
    </lineage>
</organism>
<dbReference type="Pfam" id="PF19605">
    <property type="entry name" value="DUF6110"/>
    <property type="match status" value="1"/>
</dbReference>
<accession>A0A2K2U8Q2</accession>
<evidence type="ECO:0000313" key="4">
    <source>
        <dbReference type="Proteomes" id="UP000236488"/>
    </source>
</evidence>
<keyword evidence="4" id="KW-1185">Reference proteome</keyword>
<feature type="compositionally biased region" description="Basic and acidic residues" evidence="1">
    <location>
        <begin position="87"/>
        <end position="97"/>
    </location>
</feature>
<reference evidence="2" key="3">
    <citation type="submission" date="2021-09" db="EMBL/GenBank/DDBJ databases">
        <authorList>
            <person name="Gilroy R."/>
        </authorList>
    </citation>
    <scope>NUCLEOTIDE SEQUENCE</scope>
    <source>
        <strain evidence="2">USAMLcec12-2067</strain>
    </source>
</reference>
<dbReference type="Proteomes" id="UP000236488">
    <property type="component" value="Unassembled WGS sequence"/>
</dbReference>
<evidence type="ECO:0000313" key="3">
    <source>
        <dbReference type="EMBL" id="PNV66622.1"/>
    </source>
</evidence>
<reference evidence="2" key="2">
    <citation type="journal article" date="2021" name="PeerJ">
        <title>Extensive microbial diversity within the chicken gut microbiome revealed by metagenomics and culture.</title>
        <authorList>
            <person name="Gilroy R."/>
            <person name="Ravi A."/>
            <person name="Getino M."/>
            <person name="Pursley I."/>
            <person name="Horton D.L."/>
            <person name="Alikhan N.F."/>
            <person name="Baker D."/>
            <person name="Gharbi K."/>
            <person name="Hall N."/>
            <person name="Watson M."/>
            <person name="Adriaenssens E.M."/>
            <person name="Foster-Nyarko E."/>
            <person name="Jarju S."/>
            <person name="Secka A."/>
            <person name="Antonio M."/>
            <person name="Oren A."/>
            <person name="Chaudhuri R.R."/>
            <person name="La Ragione R."/>
            <person name="Hildebrand F."/>
            <person name="Pallen M.J."/>
        </authorList>
    </citation>
    <scope>NUCLEOTIDE SEQUENCE</scope>
    <source>
        <strain evidence="2">USAMLcec12-2067</strain>
    </source>
</reference>
<evidence type="ECO:0000313" key="2">
    <source>
        <dbReference type="EMBL" id="HJH44425.1"/>
    </source>
</evidence>
<comment type="caution">
    <text evidence="3">The sequence shown here is derived from an EMBL/GenBank/DDBJ whole genome shotgun (WGS) entry which is preliminary data.</text>
</comment>
<dbReference type="EMBL" id="DYZL01000234">
    <property type="protein sequence ID" value="HJH44425.1"/>
    <property type="molecule type" value="Genomic_DNA"/>
</dbReference>
<dbReference type="AlphaFoldDB" id="A0A2K2U8Q2"/>
<protein>
    <submittedName>
        <fullName evidence="3">DUF1490 domain-containing protein</fullName>
    </submittedName>
    <submittedName>
        <fullName evidence="2">DUF6110 family protein</fullName>
    </submittedName>
</protein>
<proteinExistence type="predicted"/>
<gene>
    <name evidence="3" type="ORF">C2L80_00415</name>
    <name evidence="2" type="ORF">K8V16_11610</name>
</gene>